<dbReference type="PANTHER" id="PTHR43584:SF3">
    <property type="entry name" value="BIFUNCTIONAL PROTEIN GLMU"/>
    <property type="match status" value="1"/>
</dbReference>
<dbReference type="AlphaFoldDB" id="A0A382ENN1"/>
<dbReference type="SUPFAM" id="SSF53448">
    <property type="entry name" value="Nucleotide-diphospho-sugar transferases"/>
    <property type="match status" value="1"/>
</dbReference>
<evidence type="ECO:0000313" key="6">
    <source>
        <dbReference type="EMBL" id="SVB51979.1"/>
    </source>
</evidence>
<dbReference type="InterPro" id="IPR050065">
    <property type="entry name" value="GlmU-like"/>
</dbReference>
<dbReference type="EMBL" id="UINC01045333">
    <property type="protein sequence ID" value="SVB51979.1"/>
    <property type="molecule type" value="Genomic_DNA"/>
</dbReference>
<feature type="non-terminal residue" evidence="6">
    <location>
        <position position="92"/>
    </location>
</feature>
<sequence>MNSKALAVVVLAAGKGTRMKSPLAKVLQPLKNQPLLYYVLESLVPLNPDFSVLVVGFQSQIVKESFSDRGLIFVEQKEQLGTGHAAQQAKLA</sequence>
<keyword evidence="3" id="KW-0548">Nucleotidyltransferase</keyword>
<accession>A0A382ENN1</accession>
<name>A0A382ENN1_9ZZZZ</name>
<dbReference type="Gene3D" id="3.90.550.10">
    <property type="entry name" value="Spore Coat Polysaccharide Biosynthesis Protein SpsA, Chain A"/>
    <property type="match status" value="1"/>
</dbReference>
<dbReference type="EC" id="2.7.7.23" evidence="1"/>
<evidence type="ECO:0000256" key="3">
    <source>
        <dbReference type="ARBA" id="ARBA00022695"/>
    </source>
</evidence>
<dbReference type="InterPro" id="IPR029044">
    <property type="entry name" value="Nucleotide-diphossugar_trans"/>
</dbReference>
<keyword evidence="2" id="KW-0808">Transferase</keyword>
<reference evidence="6" key="1">
    <citation type="submission" date="2018-05" db="EMBL/GenBank/DDBJ databases">
        <authorList>
            <person name="Lanie J.A."/>
            <person name="Ng W.-L."/>
            <person name="Kazmierczak K.M."/>
            <person name="Andrzejewski T.M."/>
            <person name="Davidsen T.M."/>
            <person name="Wayne K.J."/>
            <person name="Tettelin H."/>
            <person name="Glass J.I."/>
            <person name="Rusch D."/>
            <person name="Podicherti R."/>
            <person name="Tsui H.-C.T."/>
            <person name="Winkler M.E."/>
        </authorList>
    </citation>
    <scope>NUCLEOTIDE SEQUENCE</scope>
</reference>
<evidence type="ECO:0000256" key="1">
    <source>
        <dbReference type="ARBA" id="ARBA00012457"/>
    </source>
</evidence>
<proteinExistence type="predicted"/>
<dbReference type="GO" id="GO:0003977">
    <property type="term" value="F:UDP-N-acetylglucosamine diphosphorylase activity"/>
    <property type="evidence" value="ECO:0007669"/>
    <property type="project" value="UniProtKB-EC"/>
</dbReference>
<evidence type="ECO:0000256" key="2">
    <source>
        <dbReference type="ARBA" id="ARBA00022679"/>
    </source>
</evidence>
<comment type="catalytic activity">
    <reaction evidence="4">
        <text>N-acetyl-alpha-D-glucosamine 1-phosphate + UTP + H(+) = UDP-N-acetyl-alpha-D-glucosamine + diphosphate</text>
        <dbReference type="Rhea" id="RHEA:13509"/>
        <dbReference type="ChEBI" id="CHEBI:15378"/>
        <dbReference type="ChEBI" id="CHEBI:33019"/>
        <dbReference type="ChEBI" id="CHEBI:46398"/>
        <dbReference type="ChEBI" id="CHEBI:57705"/>
        <dbReference type="ChEBI" id="CHEBI:57776"/>
        <dbReference type="EC" id="2.7.7.23"/>
    </reaction>
</comment>
<evidence type="ECO:0000259" key="5">
    <source>
        <dbReference type="Pfam" id="PF12804"/>
    </source>
</evidence>
<feature type="domain" description="MobA-like NTP transferase" evidence="5">
    <location>
        <begin position="8"/>
        <end position="83"/>
    </location>
</feature>
<evidence type="ECO:0000256" key="4">
    <source>
        <dbReference type="ARBA" id="ARBA00048493"/>
    </source>
</evidence>
<dbReference type="Pfam" id="PF12804">
    <property type="entry name" value="NTP_transf_3"/>
    <property type="match status" value="1"/>
</dbReference>
<dbReference type="InterPro" id="IPR025877">
    <property type="entry name" value="MobA-like_NTP_Trfase"/>
</dbReference>
<protein>
    <recommendedName>
        <fullName evidence="1">UDP-N-acetylglucosamine diphosphorylase</fullName>
        <ecNumber evidence="1">2.7.7.23</ecNumber>
    </recommendedName>
</protein>
<dbReference type="PANTHER" id="PTHR43584">
    <property type="entry name" value="NUCLEOTIDYL TRANSFERASE"/>
    <property type="match status" value="1"/>
</dbReference>
<organism evidence="6">
    <name type="scientific">marine metagenome</name>
    <dbReference type="NCBI Taxonomy" id="408172"/>
    <lineage>
        <taxon>unclassified sequences</taxon>
        <taxon>metagenomes</taxon>
        <taxon>ecological metagenomes</taxon>
    </lineage>
</organism>
<gene>
    <name evidence="6" type="ORF">METZ01_LOCUS204833</name>
</gene>